<evidence type="ECO:0000313" key="2">
    <source>
        <dbReference type="Proteomes" id="UP000789901"/>
    </source>
</evidence>
<reference evidence="1 2" key="1">
    <citation type="submission" date="2021-06" db="EMBL/GenBank/DDBJ databases">
        <authorList>
            <person name="Kallberg Y."/>
            <person name="Tangrot J."/>
            <person name="Rosling A."/>
        </authorList>
    </citation>
    <scope>NUCLEOTIDE SEQUENCE [LARGE SCALE GENOMIC DNA]</scope>
    <source>
        <strain evidence="1 2">120-4 pot B 10/14</strain>
    </source>
</reference>
<sequence length="114" mass="12260">VSSEHIVIDSGASIKTFISRQSALSSGAGNCPIWSISSWHWPVSIIDSVCCDTIVGSVGNRIRLGAWLDMVCLDFTGADYIISNTNRSIPISPLFVFKMGGRADITGFNAHLDN</sequence>
<feature type="non-terminal residue" evidence="1">
    <location>
        <position position="114"/>
    </location>
</feature>
<gene>
    <name evidence="1" type="ORF">GMARGA_LOCUS35880</name>
</gene>
<comment type="caution">
    <text evidence="1">The sequence shown here is derived from an EMBL/GenBank/DDBJ whole genome shotgun (WGS) entry which is preliminary data.</text>
</comment>
<dbReference type="Proteomes" id="UP000789901">
    <property type="component" value="Unassembled WGS sequence"/>
</dbReference>
<dbReference type="EMBL" id="CAJVQB010068389">
    <property type="protein sequence ID" value="CAG8842243.1"/>
    <property type="molecule type" value="Genomic_DNA"/>
</dbReference>
<proteinExistence type="predicted"/>
<name>A0ABN7WXU1_GIGMA</name>
<accession>A0ABN7WXU1</accession>
<evidence type="ECO:0000313" key="1">
    <source>
        <dbReference type="EMBL" id="CAG8842243.1"/>
    </source>
</evidence>
<protein>
    <submittedName>
        <fullName evidence="1">34494_t:CDS:1</fullName>
    </submittedName>
</protein>
<organism evidence="1 2">
    <name type="scientific">Gigaspora margarita</name>
    <dbReference type="NCBI Taxonomy" id="4874"/>
    <lineage>
        <taxon>Eukaryota</taxon>
        <taxon>Fungi</taxon>
        <taxon>Fungi incertae sedis</taxon>
        <taxon>Mucoromycota</taxon>
        <taxon>Glomeromycotina</taxon>
        <taxon>Glomeromycetes</taxon>
        <taxon>Diversisporales</taxon>
        <taxon>Gigasporaceae</taxon>
        <taxon>Gigaspora</taxon>
    </lineage>
</organism>
<keyword evidence="2" id="KW-1185">Reference proteome</keyword>
<feature type="non-terminal residue" evidence="1">
    <location>
        <position position="1"/>
    </location>
</feature>